<accession>A0A2I0SXD6</accession>
<feature type="domain" description="HTH iclR-type" evidence="3">
    <location>
        <begin position="16"/>
        <end position="64"/>
    </location>
</feature>
<dbReference type="PANTHER" id="PTHR30136">
    <property type="entry name" value="HELIX-TURN-HELIX TRANSCRIPTIONAL REGULATOR, ICLR FAMILY"/>
    <property type="match status" value="1"/>
</dbReference>
<proteinExistence type="predicted"/>
<dbReference type="SUPFAM" id="SSF55781">
    <property type="entry name" value="GAF domain-like"/>
    <property type="match status" value="1"/>
</dbReference>
<dbReference type="InterPro" id="IPR005471">
    <property type="entry name" value="Tscrpt_reg_IclR_N"/>
</dbReference>
<comment type="caution">
    <text evidence="4">The sequence shown here is derived from an EMBL/GenBank/DDBJ whole genome shotgun (WGS) entry which is preliminary data.</text>
</comment>
<dbReference type="GO" id="GO:0003677">
    <property type="term" value="F:DNA binding"/>
    <property type="evidence" value="ECO:0007669"/>
    <property type="project" value="InterPro"/>
</dbReference>
<evidence type="ECO:0000256" key="1">
    <source>
        <dbReference type="ARBA" id="ARBA00023015"/>
    </source>
</evidence>
<dbReference type="EMBL" id="PJOS01000003">
    <property type="protein sequence ID" value="PKT74601.1"/>
    <property type="molecule type" value="Genomic_DNA"/>
</dbReference>
<dbReference type="Gene3D" id="1.10.10.10">
    <property type="entry name" value="Winged helix-like DNA-binding domain superfamily/Winged helix DNA-binding domain"/>
    <property type="match status" value="1"/>
</dbReference>
<sequence>MSDPRHAGKEGERVSDRTFQVLRAIRELGDGPHALRAIVGRTALSRSTVQRHILSGLRYGFIRQPSHGHYALAEEPDDWTVLAHRALPVPGVSRRFLAALSRESGHTARLHVAVLTDVPMQMCVARRSEAGDSPLLDGELGSTRPLDSDAAGHAILAHLVLPHMDREELQGIRTRGWAASTDPVAGTRMLAAPILRFGVPVGALSVTASAEALRSTLPHCVGSLRRAATALSGAAVRPAATGLAGHSRIHHG</sequence>
<evidence type="ECO:0000313" key="4">
    <source>
        <dbReference type="EMBL" id="PKT74601.1"/>
    </source>
</evidence>
<dbReference type="Gene3D" id="3.30.450.40">
    <property type="match status" value="2"/>
</dbReference>
<dbReference type="InterPro" id="IPR036390">
    <property type="entry name" value="WH_DNA-bd_sf"/>
</dbReference>
<evidence type="ECO:0000259" key="3">
    <source>
        <dbReference type="Pfam" id="PF09339"/>
    </source>
</evidence>
<gene>
    <name evidence="4" type="ORF">CW362_03060</name>
</gene>
<evidence type="ECO:0000313" key="5">
    <source>
        <dbReference type="Proteomes" id="UP000236178"/>
    </source>
</evidence>
<name>A0A2I0SXD6_9ACTN</name>
<dbReference type="GO" id="GO:0003700">
    <property type="term" value="F:DNA-binding transcription factor activity"/>
    <property type="evidence" value="ECO:0007669"/>
    <property type="project" value="TreeGrafter"/>
</dbReference>
<organism evidence="4 5">
    <name type="scientific">Streptomyces populi</name>
    <dbReference type="NCBI Taxonomy" id="2058924"/>
    <lineage>
        <taxon>Bacteria</taxon>
        <taxon>Bacillati</taxon>
        <taxon>Actinomycetota</taxon>
        <taxon>Actinomycetes</taxon>
        <taxon>Kitasatosporales</taxon>
        <taxon>Streptomycetaceae</taxon>
        <taxon>Streptomyces</taxon>
    </lineage>
</organism>
<dbReference type="SUPFAM" id="SSF46785">
    <property type="entry name" value="Winged helix' DNA-binding domain"/>
    <property type="match status" value="1"/>
</dbReference>
<dbReference type="GO" id="GO:0045892">
    <property type="term" value="P:negative regulation of DNA-templated transcription"/>
    <property type="evidence" value="ECO:0007669"/>
    <property type="project" value="TreeGrafter"/>
</dbReference>
<dbReference type="Proteomes" id="UP000236178">
    <property type="component" value="Unassembled WGS sequence"/>
</dbReference>
<dbReference type="InterPro" id="IPR029016">
    <property type="entry name" value="GAF-like_dom_sf"/>
</dbReference>
<dbReference type="RefSeq" id="WP_103547752.1">
    <property type="nucleotide sequence ID" value="NZ_JBHJSK010000006.1"/>
</dbReference>
<dbReference type="PANTHER" id="PTHR30136:SF39">
    <property type="entry name" value="TRANSCRIPTIONAL REGULATORY PROTEIN"/>
    <property type="match status" value="1"/>
</dbReference>
<dbReference type="InterPro" id="IPR050707">
    <property type="entry name" value="HTH_MetabolicPath_Reg"/>
</dbReference>
<protein>
    <recommendedName>
        <fullName evidence="3">HTH iclR-type domain-containing protein</fullName>
    </recommendedName>
</protein>
<dbReference type="OrthoDB" id="9807558at2"/>
<dbReference type="InterPro" id="IPR036388">
    <property type="entry name" value="WH-like_DNA-bd_sf"/>
</dbReference>
<dbReference type="AlphaFoldDB" id="A0A2I0SXD6"/>
<keyword evidence="1" id="KW-0805">Transcription regulation</keyword>
<evidence type="ECO:0000256" key="2">
    <source>
        <dbReference type="ARBA" id="ARBA00023163"/>
    </source>
</evidence>
<keyword evidence="5" id="KW-1185">Reference proteome</keyword>
<keyword evidence="2" id="KW-0804">Transcription</keyword>
<dbReference type="Pfam" id="PF09339">
    <property type="entry name" value="HTH_IclR"/>
    <property type="match status" value="1"/>
</dbReference>
<reference evidence="4 5" key="1">
    <citation type="submission" date="2017-12" db="EMBL/GenBank/DDBJ databases">
        <title>Streptomyces populusis sp. nov., a novel endophytic actinobacterium isolated from stems of Populus adenopoda Maxim.</title>
        <authorList>
            <person name="Wang Z."/>
        </authorList>
    </citation>
    <scope>NUCLEOTIDE SEQUENCE [LARGE SCALE GENOMIC DNA]</scope>
    <source>
        <strain evidence="4 5">A249</strain>
    </source>
</reference>